<evidence type="ECO:0000256" key="5">
    <source>
        <dbReference type="ARBA" id="ARBA00023015"/>
    </source>
</evidence>
<feature type="region of interest" description="Disordered" evidence="10">
    <location>
        <begin position="1"/>
        <end position="32"/>
    </location>
</feature>
<dbReference type="GO" id="GO:0005634">
    <property type="term" value="C:nucleus"/>
    <property type="evidence" value="ECO:0007669"/>
    <property type="project" value="UniProtKB-SubCell"/>
</dbReference>
<dbReference type="SMART" id="SM00399">
    <property type="entry name" value="ZnF_C4"/>
    <property type="match status" value="1"/>
</dbReference>
<proteinExistence type="predicted"/>
<dbReference type="InterPro" id="IPR013088">
    <property type="entry name" value="Znf_NHR/GATA"/>
</dbReference>
<reference evidence="12" key="1">
    <citation type="submission" date="2021-05" db="EMBL/GenBank/DDBJ databases">
        <authorList>
            <person name="Alioto T."/>
            <person name="Alioto T."/>
            <person name="Gomez Garrido J."/>
        </authorList>
    </citation>
    <scope>NUCLEOTIDE SEQUENCE</scope>
</reference>
<keyword evidence="3" id="KW-0863">Zinc-finger</keyword>
<evidence type="ECO:0000256" key="7">
    <source>
        <dbReference type="ARBA" id="ARBA00023163"/>
    </source>
</evidence>
<dbReference type="InterPro" id="IPR050274">
    <property type="entry name" value="Nuclear_hormone_rcpt_NR2"/>
</dbReference>
<dbReference type="SUPFAM" id="SSF57716">
    <property type="entry name" value="Glucocorticoid receptor-like (DNA-binding domain)"/>
    <property type="match status" value="1"/>
</dbReference>
<evidence type="ECO:0000256" key="2">
    <source>
        <dbReference type="ARBA" id="ARBA00022723"/>
    </source>
</evidence>
<keyword evidence="5" id="KW-0805">Transcription regulation</keyword>
<dbReference type="EMBL" id="HBUE01228068">
    <property type="protein sequence ID" value="CAG6543176.1"/>
    <property type="molecule type" value="Transcribed_RNA"/>
</dbReference>
<evidence type="ECO:0000256" key="9">
    <source>
        <dbReference type="ARBA" id="ARBA00023242"/>
    </source>
</evidence>
<name>A0A8D8HZK5_CULPI</name>
<keyword evidence="8" id="KW-0675">Receptor</keyword>
<dbReference type="FunFam" id="3.30.50.10:FF:000056">
    <property type="entry name" value="Peroxisome proliferator-activated receptor gamma"/>
    <property type="match status" value="1"/>
</dbReference>
<dbReference type="PROSITE" id="PS00031">
    <property type="entry name" value="NUCLEAR_REC_DBD_1"/>
    <property type="match status" value="1"/>
</dbReference>
<dbReference type="Gene3D" id="3.30.50.10">
    <property type="entry name" value="Erythroid Transcription Factor GATA-1, subunit A"/>
    <property type="match status" value="1"/>
</dbReference>
<keyword evidence="4" id="KW-0862">Zinc</keyword>
<keyword evidence="6" id="KW-0238">DNA-binding</keyword>
<evidence type="ECO:0000256" key="6">
    <source>
        <dbReference type="ARBA" id="ARBA00023125"/>
    </source>
</evidence>
<organism evidence="12">
    <name type="scientific">Culex pipiens</name>
    <name type="common">House mosquito</name>
    <dbReference type="NCBI Taxonomy" id="7175"/>
    <lineage>
        <taxon>Eukaryota</taxon>
        <taxon>Metazoa</taxon>
        <taxon>Ecdysozoa</taxon>
        <taxon>Arthropoda</taxon>
        <taxon>Hexapoda</taxon>
        <taxon>Insecta</taxon>
        <taxon>Pterygota</taxon>
        <taxon>Neoptera</taxon>
        <taxon>Endopterygota</taxon>
        <taxon>Diptera</taxon>
        <taxon>Nematocera</taxon>
        <taxon>Culicoidea</taxon>
        <taxon>Culicidae</taxon>
        <taxon>Culicinae</taxon>
        <taxon>Culicini</taxon>
        <taxon>Culex</taxon>
        <taxon>Culex</taxon>
    </lineage>
</organism>
<dbReference type="PRINTS" id="PR00047">
    <property type="entry name" value="STROIDFINGER"/>
</dbReference>
<dbReference type="GO" id="GO:0000978">
    <property type="term" value="F:RNA polymerase II cis-regulatory region sequence-specific DNA binding"/>
    <property type="evidence" value="ECO:0007669"/>
    <property type="project" value="InterPro"/>
</dbReference>
<comment type="subcellular location">
    <subcellularLocation>
        <location evidence="1">Nucleus</location>
    </subcellularLocation>
</comment>
<dbReference type="Pfam" id="PF00105">
    <property type="entry name" value="zf-C4"/>
    <property type="match status" value="1"/>
</dbReference>
<evidence type="ECO:0000256" key="3">
    <source>
        <dbReference type="ARBA" id="ARBA00022771"/>
    </source>
</evidence>
<feature type="domain" description="Nuclear receptor" evidence="11">
    <location>
        <begin position="48"/>
        <end position="121"/>
    </location>
</feature>
<keyword evidence="7" id="KW-0804">Transcription</keyword>
<evidence type="ECO:0000256" key="8">
    <source>
        <dbReference type="ARBA" id="ARBA00023170"/>
    </source>
</evidence>
<evidence type="ECO:0000313" key="12">
    <source>
        <dbReference type="EMBL" id="CAG6543176.1"/>
    </source>
</evidence>
<dbReference type="PANTHER" id="PTHR24083">
    <property type="entry name" value="NUCLEAR HORMONE RECEPTOR"/>
    <property type="match status" value="1"/>
</dbReference>
<evidence type="ECO:0000256" key="4">
    <source>
        <dbReference type="ARBA" id="ARBA00022833"/>
    </source>
</evidence>
<dbReference type="PROSITE" id="PS51030">
    <property type="entry name" value="NUCLEAR_REC_DBD_2"/>
    <property type="match status" value="1"/>
</dbReference>
<evidence type="ECO:0000259" key="11">
    <source>
        <dbReference type="PROSITE" id="PS51030"/>
    </source>
</evidence>
<dbReference type="CDD" id="cd06960">
    <property type="entry name" value="NR_DBD_HNF4A"/>
    <property type="match status" value="1"/>
</dbReference>
<protein>
    <submittedName>
        <fullName evidence="12">Hepatocyte nuclear factor 4-beta</fullName>
    </submittedName>
</protein>
<sequence length="121" mass="13600">MDTNSNNTDHDANESLSPTTSESRFTPDHSLDSNANAIQIDNTLNSSINVCTICCDRATGKHYGAASCDGCKGFFRRSVRKSHTYTCRFSRNCVVDKDKRNQCRYCRLRKCFKAGMKKEGN</sequence>
<feature type="compositionally biased region" description="Polar residues" evidence="10">
    <location>
        <begin position="14"/>
        <end position="24"/>
    </location>
</feature>
<evidence type="ECO:0000256" key="1">
    <source>
        <dbReference type="ARBA" id="ARBA00004123"/>
    </source>
</evidence>
<evidence type="ECO:0000256" key="10">
    <source>
        <dbReference type="SAM" id="MobiDB-lite"/>
    </source>
</evidence>
<dbReference type="GO" id="GO:0008270">
    <property type="term" value="F:zinc ion binding"/>
    <property type="evidence" value="ECO:0007669"/>
    <property type="project" value="UniProtKB-KW"/>
</dbReference>
<dbReference type="InterPro" id="IPR049636">
    <property type="entry name" value="HNF4-like_DBD"/>
</dbReference>
<keyword evidence="9" id="KW-0539">Nucleus</keyword>
<accession>A0A8D8HZK5</accession>
<dbReference type="EMBL" id="HBUE01334820">
    <property type="protein sequence ID" value="CAG6595298.1"/>
    <property type="molecule type" value="Transcribed_RNA"/>
</dbReference>
<dbReference type="InterPro" id="IPR001628">
    <property type="entry name" value="Znf_hrmn_rcpt"/>
</dbReference>
<dbReference type="GO" id="GO:0003700">
    <property type="term" value="F:DNA-binding transcription factor activity"/>
    <property type="evidence" value="ECO:0007669"/>
    <property type="project" value="InterPro"/>
</dbReference>
<dbReference type="AlphaFoldDB" id="A0A8D8HZK5"/>
<keyword evidence="2" id="KW-0479">Metal-binding</keyword>